<feature type="compositionally biased region" description="Basic and acidic residues" evidence="1">
    <location>
        <begin position="160"/>
        <end position="187"/>
    </location>
</feature>
<evidence type="ECO:0000313" key="2">
    <source>
        <dbReference type="EMBL" id="KAK0743365.1"/>
    </source>
</evidence>
<reference evidence="2" key="1">
    <citation type="submission" date="2023-06" db="EMBL/GenBank/DDBJ databases">
        <title>Genome-scale phylogeny and comparative genomics of the fungal order Sordariales.</title>
        <authorList>
            <consortium name="Lawrence Berkeley National Laboratory"/>
            <person name="Hensen N."/>
            <person name="Bonometti L."/>
            <person name="Westerberg I."/>
            <person name="Brannstrom I.O."/>
            <person name="Guillou S."/>
            <person name="Cros-Aarteil S."/>
            <person name="Calhoun S."/>
            <person name="Haridas S."/>
            <person name="Kuo A."/>
            <person name="Mondo S."/>
            <person name="Pangilinan J."/>
            <person name="Riley R."/>
            <person name="LaButti K."/>
            <person name="Andreopoulos B."/>
            <person name="Lipzen A."/>
            <person name="Chen C."/>
            <person name="Yanf M."/>
            <person name="Daum C."/>
            <person name="Ng V."/>
            <person name="Clum A."/>
            <person name="Steindorff A."/>
            <person name="Ohm R."/>
            <person name="Martin F."/>
            <person name="Silar P."/>
            <person name="Natvig D."/>
            <person name="Lalanne C."/>
            <person name="Gautier V."/>
            <person name="Ament-velasquez S.L."/>
            <person name="Kruys A."/>
            <person name="Hutchinson M.I."/>
            <person name="Powell A.J."/>
            <person name="Barry K."/>
            <person name="Miller A.N."/>
            <person name="Grigoriev I.V."/>
            <person name="Debuchy R."/>
            <person name="Gladieux P."/>
            <person name="Thoren M.H."/>
            <person name="Johannesson H."/>
        </authorList>
    </citation>
    <scope>NUCLEOTIDE SEQUENCE</scope>
    <source>
        <strain evidence="2">SMH3187-1</strain>
    </source>
</reference>
<sequence>MAGSSAATLCEGMPAPPAVMSPPRRAWWHWRDERSNSGGPGCGSRSRRPSFMLKGSKPYDWGGVEPKALGGLPVHPSPPVFHPRSETQRCITARQAHWDVASTDDRRRSCRGIHRRPSPVKRRFFDFKYDAALCCHGKICRSPSEVVMLPEVLPWSADGSPRDVGESGHGEYRHESAQDSESRDESRVGVFGANRSMASRARGAIVESRWSVSVSRAAARTDRTSTGRRATTRQLVTLHGGMGRDVVTPGMIKRFVVSQIKGLADSLQQ</sequence>
<accession>A0AA40EPZ7</accession>
<protein>
    <submittedName>
        <fullName evidence="2">Uncharacterized protein</fullName>
    </submittedName>
</protein>
<name>A0AA40EPZ7_9PEZI</name>
<keyword evidence="3" id="KW-1185">Reference proteome</keyword>
<dbReference type="EMBL" id="JAUKUD010000005">
    <property type="protein sequence ID" value="KAK0743365.1"/>
    <property type="molecule type" value="Genomic_DNA"/>
</dbReference>
<feature type="region of interest" description="Disordered" evidence="1">
    <location>
        <begin position="157"/>
        <end position="188"/>
    </location>
</feature>
<gene>
    <name evidence="2" type="ORF">B0T18DRAFT_182930</name>
</gene>
<organism evidence="2 3">
    <name type="scientific">Schizothecium vesticola</name>
    <dbReference type="NCBI Taxonomy" id="314040"/>
    <lineage>
        <taxon>Eukaryota</taxon>
        <taxon>Fungi</taxon>
        <taxon>Dikarya</taxon>
        <taxon>Ascomycota</taxon>
        <taxon>Pezizomycotina</taxon>
        <taxon>Sordariomycetes</taxon>
        <taxon>Sordariomycetidae</taxon>
        <taxon>Sordariales</taxon>
        <taxon>Schizotheciaceae</taxon>
        <taxon>Schizothecium</taxon>
    </lineage>
</organism>
<dbReference type="AlphaFoldDB" id="A0AA40EPZ7"/>
<comment type="caution">
    <text evidence="2">The sequence shown here is derived from an EMBL/GenBank/DDBJ whole genome shotgun (WGS) entry which is preliminary data.</text>
</comment>
<evidence type="ECO:0000313" key="3">
    <source>
        <dbReference type="Proteomes" id="UP001172155"/>
    </source>
</evidence>
<evidence type="ECO:0000256" key="1">
    <source>
        <dbReference type="SAM" id="MobiDB-lite"/>
    </source>
</evidence>
<feature type="region of interest" description="Disordered" evidence="1">
    <location>
        <begin position="1"/>
        <end position="22"/>
    </location>
</feature>
<proteinExistence type="predicted"/>
<dbReference type="Proteomes" id="UP001172155">
    <property type="component" value="Unassembled WGS sequence"/>
</dbReference>